<dbReference type="Gramene" id="OIT35477">
    <property type="protein sequence ID" value="OIT35477"/>
    <property type="gene ID" value="A4A49_53323"/>
</dbReference>
<protein>
    <submittedName>
        <fullName evidence="2">Gtp diphosphokinase rsh2, chloroplastic</fullName>
    </submittedName>
</protein>
<keyword evidence="1" id="KW-0472">Membrane</keyword>
<evidence type="ECO:0000313" key="3">
    <source>
        <dbReference type="Proteomes" id="UP000187609"/>
    </source>
</evidence>
<gene>
    <name evidence="2" type="primary">RSH2_0</name>
    <name evidence="2" type="ORF">A4A49_53323</name>
</gene>
<feature type="transmembrane region" description="Helical" evidence="1">
    <location>
        <begin position="116"/>
        <end position="136"/>
    </location>
</feature>
<dbReference type="Proteomes" id="UP000187609">
    <property type="component" value="Unassembled WGS sequence"/>
</dbReference>
<keyword evidence="1" id="KW-1133">Transmembrane helix</keyword>
<reference evidence="2" key="1">
    <citation type="submission" date="2016-11" db="EMBL/GenBank/DDBJ databases">
        <title>The genome of Nicotiana attenuata.</title>
        <authorList>
            <person name="Xu S."/>
            <person name="Brockmoeller T."/>
            <person name="Gaquerel E."/>
            <person name="Navarro A."/>
            <person name="Kuhl H."/>
            <person name="Gase K."/>
            <person name="Ling Z."/>
            <person name="Zhou W."/>
            <person name="Kreitzer C."/>
            <person name="Stanke M."/>
            <person name="Tang H."/>
            <person name="Lyons E."/>
            <person name="Pandey P."/>
            <person name="Pandey S.P."/>
            <person name="Timmermann B."/>
            <person name="Baldwin I.T."/>
        </authorList>
    </citation>
    <scope>NUCLEOTIDE SEQUENCE [LARGE SCALE GENOMIC DNA]</scope>
    <source>
        <strain evidence="2">UT</strain>
    </source>
</reference>
<dbReference type="GO" id="GO:0016301">
    <property type="term" value="F:kinase activity"/>
    <property type="evidence" value="ECO:0007669"/>
    <property type="project" value="UniProtKB-KW"/>
</dbReference>
<sequence>MESSNFQNFVAANLGAGGCNWWVPDFDQLLSMKFARQVSMQGRTGKGLQNFVVLVELFASTCLWLTQMKVGARDRIVMAVGTDGGAGSLGCYLAVWDNEQGPIICWPPLDLFSHHANFMLTLKIILILANLIVELMDMSLGSYLMNQDD</sequence>
<evidence type="ECO:0000256" key="1">
    <source>
        <dbReference type="SAM" id="Phobius"/>
    </source>
</evidence>
<evidence type="ECO:0000313" key="2">
    <source>
        <dbReference type="EMBL" id="OIT35477.1"/>
    </source>
</evidence>
<name>A0A314L2Q2_NICAT</name>
<keyword evidence="1" id="KW-0812">Transmembrane</keyword>
<accession>A0A314L2Q2</accession>
<keyword evidence="3" id="KW-1185">Reference proteome</keyword>
<dbReference type="EMBL" id="MJEQ01000554">
    <property type="protein sequence ID" value="OIT35477.1"/>
    <property type="molecule type" value="Genomic_DNA"/>
</dbReference>
<feature type="transmembrane region" description="Helical" evidence="1">
    <location>
        <begin position="77"/>
        <end position="96"/>
    </location>
</feature>
<comment type="caution">
    <text evidence="2">The sequence shown here is derived from an EMBL/GenBank/DDBJ whole genome shotgun (WGS) entry which is preliminary data.</text>
</comment>
<dbReference type="AlphaFoldDB" id="A0A314L2Q2"/>
<organism evidence="2 3">
    <name type="scientific">Nicotiana attenuata</name>
    <name type="common">Coyote tobacco</name>
    <dbReference type="NCBI Taxonomy" id="49451"/>
    <lineage>
        <taxon>Eukaryota</taxon>
        <taxon>Viridiplantae</taxon>
        <taxon>Streptophyta</taxon>
        <taxon>Embryophyta</taxon>
        <taxon>Tracheophyta</taxon>
        <taxon>Spermatophyta</taxon>
        <taxon>Magnoliopsida</taxon>
        <taxon>eudicotyledons</taxon>
        <taxon>Gunneridae</taxon>
        <taxon>Pentapetalae</taxon>
        <taxon>asterids</taxon>
        <taxon>lamiids</taxon>
        <taxon>Solanales</taxon>
        <taxon>Solanaceae</taxon>
        <taxon>Nicotianoideae</taxon>
        <taxon>Nicotianeae</taxon>
        <taxon>Nicotiana</taxon>
    </lineage>
</organism>
<proteinExistence type="predicted"/>